<dbReference type="SMART" id="SM00516">
    <property type="entry name" value="SEC14"/>
    <property type="match status" value="1"/>
</dbReference>
<accession>A0A915LUB4</accession>
<dbReference type="WBParaSite" id="scaffold1687_cov168.g3472">
    <property type="protein sequence ID" value="scaffold1687_cov168.g3472"/>
    <property type="gene ID" value="scaffold1687_cov168.g3472"/>
</dbReference>
<dbReference type="AlphaFoldDB" id="A0A915LUB4"/>
<dbReference type="PANTHER" id="PTHR47159">
    <property type="entry name" value="PROTEIN CBG07705-RELATED"/>
    <property type="match status" value="1"/>
</dbReference>
<dbReference type="InterPro" id="IPR058960">
    <property type="entry name" value="Ctg-1-like_C"/>
</dbReference>
<dbReference type="Gene3D" id="2.60.120.680">
    <property type="entry name" value="GOLD domain"/>
    <property type="match status" value="1"/>
</dbReference>
<dbReference type="Gene3D" id="3.40.525.10">
    <property type="entry name" value="CRAL-TRIO lipid binding domain"/>
    <property type="match status" value="1"/>
</dbReference>
<evidence type="ECO:0000313" key="2">
    <source>
        <dbReference type="Proteomes" id="UP000887561"/>
    </source>
</evidence>
<evidence type="ECO:0000313" key="3">
    <source>
        <dbReference type="WBParaSite" id="scaffold1687_cov168.g3472"/>
    </source>
</evidence>
<organism evidence="2 3">
    <name type="scientific">Meloidogyne javanica</name>
    <name type="common">Root-knot nematode worm</name>
    <dbReference type="NCBI Taxonomy" id="6303"/>
    <lineage>
        <taxon>Eukaryota</taxon>
        <taxon>Metazoa</taxon>
        <taxon>Ecdysozoa</taxon>
        <taxon>Nematoda</taxon>
        <taxon>Chromadorea</taxon>
        <taxon>Rhabditida</taxon>
        <taxon>Tylenchina</taxon>
        <taxon>Tylenchomorpha</taxon>
        <taxon>Tylenchoidea</taxon>
        <taxon>Meloidogynidae</taxon>
        <taxon>Meloidogyninae</taxon>
        <taxon>Meloidogyne</taxon>
        <taxon>Meloidogyne incognita group</taxon>
    </lineage>
</organism>
<sequence>MSSSSIENLNNEEDIKFITQIRSHPKFVEAKTIKSVTDFDLLRWVYAYKGDVDLAILKFIRHLRIRKIIGLDFIENLNASSGLDEMAEEYAPMEILGPVNENDGRILLLERSGRFNLEQMVKSIRYSSFMLNRFRLMERIMKEIRLSEERTGKRQSAILLLDLDGMYFHTGLISFITGVLSPYRIMWGTLVEQYPSFLSAIVCFNCTPAMRTLWNACTPFLGDEYRQKVYLLGQENDWREKLPLLELSIPLEAFPRDYGGEREFKIREPKPYQTPILELSPKDLLELEELKIPAGEFLLKTYFLEKCERLHFVLSHERELTINILYSEKRKTIRREQITKLFKLEEVEDLCEVYAGCERPGLPGIDFWNWIVPKTGFFHLIFGNEKAWILPVTLKFQIFRKQDEKRYQQTNSLQPIPEECLGNEFLENRNENNEIKN</sequence>
<dbReference type="InterPro" id="IPR036865">
    <property type="entry name" value="CRAL-TRIO_dom_sf"/>
</dbReference>
<evidence type="ECO:0000259" key="1">
    <source>
        <dbReference type="PROSITE" id="PS50191"/>
    </source>
</evidence>
<dbReference type="Pfam" id="PF25883">
    <property type="entry name" value="F28H7_8_C"/>
    <property type="match status" value="1"/>
</dbReference>
<feature type="domain" description="CRAL-TRIO" evidence="1">
    <location>
        <begin position="83"/>
        <end position="266"/>
    </location>
</feature>
<dbReference type="Proteomes" id="UP000887561">
    <property type="component" value="Unplaced"/>
</dbReference>
<dbReference type="CDD" id="cd00170">
    <property type="entry name" value="SEC14"/>
    <property type="match status" value="1"/>
</dbReference>
<dbReference type="InterPro" id="IPR053302">
    <property type="entry name" value="CRAL-TRIO_domain"/>
</dbReference>
<protein>
    <submittedName>
        <fullName evidence="3">CRAL-TRIO domain-containing protein</fullName>
    </submittedName>
</protein>
<reference evidence="3" key="1">
    <citation type="submission" date="2022-11" db="UniProtKB">
        <authorList>
            <consortium name="WormBaseParasite"/>
        </authorList>
    </citation>
    <scope>IDENTIFICATION</scope>
</reference>
<name>A0A915LUB4_MELJA</name>
<dbReference type="PANTHER" id="PTHR47159:SF2">
    <property type="entry name" value="CRAL-TRIO DOMAIN-CONTAINING PROTEIN"/>
    <property type="match status" value="1"/>
</dbReference>
<proteinExistence type="predicted"/>
<dbReference type="PROSITE" id="PS50191">
    <property type="entry name" value="CRAL_TRIO"/>
    <property type="match status" value="1"/>
</dbReference>
<keyword evidence="2" id="KW-1185">Reference proteome</keyword>
<dbReference type="InterPro" id="IPR001251">
    <property type="entry name" value="CRAL-TRIO_dom"/>
</dbReference>
<dbReference type="SUPFAM" id="SSF52087">
    <property type="entry name" value="CRAL/TRIO domain"/>
    <property type="match status" value="1"/>
</dbReference>
<dbReference type="Pfam" id="PF00650">
    <property type="entry name" value="CRAL_TRIO"/>
    <property type="match status" value="1"/>
</dbReference>